<dbReference type="OrthoDB" id="10600974at2759"/>
<gene>
    <name evidence="2" type="ORF">K461DRAFT_298212</name>
</gene>
<evidence type="ECO:0000256" key="1">
    <source>
        <dbReference type="SAM" id="SignalP"/>
    </source>
</evidence>
<keyword evidence="1" id="KW-0732">Signal</keyword>
<evidence type="ECO:0000313" key="2">
    <source>
        <dbReference type="EMBL" id="KAF2148121.1"/>
    </source>
</evidence>
<dbReference type="AlphaFoldDB" id="A0A9P4MHQ6"/>
<proteinExistence type="predicted"/>
<dbReference type="Proteomes" id="UP000799439">
    <property type="component" value="Unassembled WGS sequence"/>
</dbReference>
<feature type="chain" id="PRO_5040135891" evidence="1">
    <location>
        <begin position="21"/>
        <end position="112"/>
    </location>
</feature>
<keyword evidence="3" id="KW-1185">Reference proteome</keyword>
<sequence>MLNAKAIMISGLLLATKVSAGLIQYSVYYDDKHDNPLYVRRHHTCSNQQVALIHENIIEWSSGKFSSWIDQNQVGVFNHRALHDQEDATKARELLNEMIALVTRKLGVPQIA</sequence>
<comment type="caution">
    <text evidence="2">The sequence shown here is derived from an EMBL/GenBank/DDBJ whole genome shotgun (WGS) entry which is preliminary data.</text>
</comment>
<feature type="signal peptide" evidence="1">
    <location>
        <begin position="1"/>
        <end position="20"/>
    </location>
</feature>
<protein>
    <submittedName>
        <fullName evidence="2">Uncharacterized protein</fullName>
    </submittedName>
</protein>
<organism evidence="2 3">
    <name type="scientific">Myriangium duriaei CBS 260.36</name>
    <dbReference type="NCBI Taxonomy" id="1168546"/>
    <lineage>
        <taxon>Eukaryota</taxon>
        <taxon>Fungi</taxon>
        <taxon>Dikarya</taxon>
        <taxon>Ascomycota</taxon>
        <taxon>Pezizomycotina</taxon>
        <taxon>Dothideomycetes</taxon>
        <taxon>Dothideomycetidae</taxon>
        <taxon>Myriangiales</taxon>
        <taxon>Myriangiaceae</taxon>
        <taxon>Myriangium</taxon>
    </lineage>
</organism>
<reference evidence="2" key="1">
    <citation type="journal article" date="2020" name="Stud. Mycol.">
        <title>101 Dothideomycetes genomes: a test case for predicting lifestyles and emergence of pathogens.</title>
        <authorList>
            <person name="Haridas S."/>
            <person name="Albert R."/>
            <person name="Binder M."/>
            <person name="Bloem J."/>
            <person name="Labutti K."/>
            <person name="Salamov A."/>
            <person name="Andreopoulos B."/>
            <person name="Baker S."/>
            <person name="Barry K."/>
            <person name="Bills G."/>
            <person name="Bluhm B."/>
            <person name="Cannon C."/>
            <person name="Castanera R."/>
            <person name="Culley D."/>
            <person name="Daum C."/>
            <person name="Ezra D."/>
            <person name="Gonzalez J."/>
            <person name="Henrissat B."/>
            <person name="Kuo A."/>
            <person name="Liang C."/>
            <person name="Lipzen A."/>
            <person name="Lutzoni F."/>
            <person name="Magnuson J."/>
            <person name="Mondo S."/>
            <person name="Nolan M."/>
            <person name="Ohm R."/>
            <person name="Pangilinan J."/>
            <person name="Park H.-J."/>
            <person name="Ramirez L."/>
            <person name="Alfaro M."/>
            <person name="Sun H."/>
            <person name="Tritt A."/>
            <person name="Yoshinaga Y."/>
            <person name="Zwiers L.-H."/>
            <person name="Turgeon B."/>
            <person name="Goodwin S."/>
            <person name="Spatafora J."/>
            <person name="Crous P."/>
            <person name="Grigoriev I."/>
        </authorList>
    </citation>
    <scope>NUCLEOTIDE SEQUENCE</scope>
    <source>
        <strain evidence="2">CBS 260.36</strain>
    </source>
</reference>
<evidence type="ECO:0000313" key="3">
    <source>
        <dbReference type="Proteomes" id="UP000799439"/>
    </source>
</evidence>
<name>A0A9P4MHQ6_9PEZI</name>
<accession>A0A9P4MHQ6</accession>
<dbReference type="EMBL" id="ML996094">
    <property type="protein sequence ID" value="KAF2148121.1"/>
    <property type="molecule type" value="Genomic_DNA"/>
</dbReference>